<organism evidence="2 3">
    <name type="scientific">Pleurodeles waltl</name>
    <name type="common">Iberian ribbed newt</name>
    <dbReference type="NCBI Taxonomy" id="8319"/>
    <lineage>
        <taxon>Eukaryota</taxon>
        <taxon>Metazoa</taxon>
        <taxon>Chordata</taxon>
        <taxon>Craniata</taxon>
        <taxon>Vertebrata</taxon>
        <taxon>Euteleostomi</taxon>
        <taxon>Amphibia</taxon>
        <taxon>Batrachia</taxon>
        <taxon>Caudata</taxon>
        <taxon>Salamandroidea</taxon>
        <taxon>Salamandridae</taxon>
        <taxon>Pleurodelinae</taxon>
        <taxon>Pleurodeles</taxon>
    </lineage>
</organism>
<dbReference type="AlphaFoldDB" id="A0AAV7TXK1"/>
<sequence>MTHAGASDAEGPGGTSGAGLADPEAPSCKRRFNGTSGMTGILNGLRVQGGESTTATDAVNPGVKDKKRANRNADDEDFTRLPCSRNSPLEAATR</sequence>
<comment type="caution">
    <text evidence="2">The sequence shown here is derived from an EMBL/GenBank/DDBJ whole genome shotgun (WGS) entry which is preliminary data.</text>
</comment>
<name>A0AAV7TXK1_PLEWA</name>
<dbReference type="EMBL" id="JANPWB010000006">
    <property type="protein sequence ID" value="KAJ1180368.1"/>
    <property type="molecule type" value="Genomic_DNA"/>
</dbReference>
<protein>
    <submittedName>
        <fullName evidence="2">Uncharacterized protein</fullName>
    </submittedName>
</protein>
<feature type="region of interest" description="Disordered" evidence="1">
    <location>
        <begin position="1"/>
        <end position="94"/>
    </location>
</feature>
<evidence type="ECO:0000313" key="3">
    <source>
        <dbReference type="Proteomes" id="UP001066276"/>
    </source>
</evidence>
<reference evidence="2" key="1">
    <citation type="journal article" date="2022" name="bioRxiv">
        <title>Sequencing and chromosome-scale assembly of the giantPleurodeles waltlgenome.</title>
        <authorList>
            <person name="Brown T."/>
            <person name="Elewa A."/>
            <person name="Iarovenko S."/>
            <person name="Subramanian E."/>
            <person name="Araus A.J."/>
            <person name="Petzold A."/>
            <person name="Susuki M."/>
            <person name="Suzuki K.-i.T."/>
            <person name="Hayashi T."/>
            <person name="Toyoda A."/>
            <person name="Oliveira C."/>
            <person name="Osipova E."/>
            <person name="Leigh N.D."/>
            <person name="Simon A."/>
            <person name="Yun M.H."/>
        </authorList>
    </citation>
    <scope>NUCLEOTIDE SEQUENCE</scope>
    <source>
        <strain evidence="2">20211129_DDA</strain>
        <tissue evidence="2">Liver</tissue>
    </source>
</reference>
<keyword evidence="3" id="KW-1185">Reference proteome</keyword>
<accession>A0AAV7TXK1</accession>
<proteinExistence type="predicted"/>
<evidence type="ECO:0000256" key="1">
    <source>
        <dbReference type="SAM" id="MobiDB-lite"/>
    </source>
</evidence>
<gene>
    <name evidence="2" type="ORF">NDU88_005590</name>
</gene>
<dbReference type="Proteomes" id="UP001066276">
    <property type="component" value="Chromosome 3_2"/>
</dbReference>
<evidence type="ECO:0000313" key="2">
    <source>
        <dbReference type="EMBL" id="KAJ1180368.1"/>
    </source>
</evidence>